<evidence type="ECO:0000313" key="1">
    <source>
        <dbReference type="EMBL" id="CAA2998710.1"/>
    </source>
</evidence>
<organism evidence="1 2">
    <name type="scientific">Olea europaea subsp. europaea</name>
    <dbReference type="NCBI Taxonomy" id="158383"/>
    <lineage>
        <taxon>Eukaryota</taxon>
        <taxon>Viridiplantae</taxon>
        <taxon>Streptophyta</taxon>
        <taxon>Embryophyta</taxon>
        <taxon>Tracheophyta</taxon>
        <taxon>Spermatophyta</taxon>
        <taxon>Magnoliopsida</taxon>
        <taxon>eudicotyledons</taxon>
        <taxon>Gunneridae</taxon>
        <taxon>Pentapetalae</taxon>
        <taxon>asterids</taxon>
        <taxon>lamiids</taxon>
        <taxon>Lamiales</taxon>
        <taxon>Oleaceae</taxon>
        <taxon>Oleeae</taxon>
        <taxon>Olea</taxon>
    </lineage>
</organism>
<dbReference type="AlphaFoldDB" id="A0A8S0T2N5"/>
<comment type="caution">
    <text evidence="1">The sequence shown here is derived from an EMBL/GenBank/DDBJ whole genome shotgun (WGS) entry which is preliminary data.</text>
</comment>
<protein>
    <submittedName>
        <fullName evidence="1">Uncharacterized protein</fullName>
    </submittedName>
</protein>
<dbReference type="Gramene" id="OE9A000671T1">
    <property type="protein sequence ID" value="OE9A000671C1"/>
    <property type="gene ID" value="OE9A000671"/>
</dbReference>
<evidence type="ECO:0000313" key="2">
    <source>
        <dbReference type="Proteomes" id="UP000594638"/>
    </source>
</evidence>
<dbReference type="OrthoDB" id="1750169at2759"/>
<proteinExistence type="predicted"/>
<reference evidence="1 2" key="1">
    <citation type="submission" date="2019-12" db="EMBL/GenBank/DDBJ databases">
        <authorList>
            <person name="Alioto T."/>
            <person name="Alioto T."/>
            <person name="Gomez Garrido J."/>
        </authorList>
    </citation>
    <scope>NUCLEOTIDE SEQUENCE [LARGE SCALE GENOMIC DNA]</scope>
</reference>
<sequence length="51" mass="6287">MEFEFLILEYARLWAYISQRSNLKYVKTVLEHFDERKHEDFRNSCLGFLAE</sequence>
<dbReference type="EMBL" id="CACTIH010005601">
    <property type="protein sequence ID" value="CAA2998710.1"/>
    <property type="molecule type" value="Genomic_DNA"/>
</dbReference>
<accession>A0A8S0T2N5</accession>
<gene>
    <name evidence="1" type="ORF">OLEA9_A000671</name>
</gene>
<dbReference type="Proteomes" id="UP000594638">
    <property type="component" value="Unassembled WGS sequence"/>
</dbReference>
<keyword evidence="2" id="KW-1185">Reference proteome</keyword>
<name>A0A8S0T2N5_OLEEU</name>
<feature type="non-terminal residue" evidence="1">
    <location>
        <position position="51"/>
    </location>
</feature>